<evidence type="ECO:0000256" key="14">
    <source>
        <dbReference type="ARBA" id="ARBA00042102"/>
    </source>
</evidence>
<organism evidence="17 18">
    <name type="scientific">Desulfuribacillus stibiiarsenatis</name>
    <dbReference type="NCBI Taxonomy" id="1390249"/>
    <lineage>
        <taxon>Bacteria</taxon>
        <taxon>Bacillati</taxon>
        <taxon>Bacillota</taxon>
        <taxon>Desulfuribacillia</taxon>
        <taxon>Desulfuribacillales</taxon>
        <taxon>Desulfuribacillaceae</taxon>
        <taxon>Desulfuribacillus</taxon>
    </lineage>
</organism>
<dbReference type="PANTHER" id="PTHR20858:SF17">
    <property type="entry name" value="HYDROXYMETHYLPYRIMIDINE_PHOSPHOMETHYLPYRIMIDINE KINASE THI20-RELATED"/>
    <property type="match status" value="1"/>
</dbReference>
<dbReference type="GO" id="GO:0009228">
    <property type="term" value="P:thiamine biosynthetic process"/>
    <property type="evidence" value="ECO:0007669"/>
    <property type="project" value="UniProtKB-KW"/>
</dbReference>
<comment type="pathway">
    <text evidence="3">Cofactor biosynthesis; thiamine diphosphate biosynthesis; 4-amino-2-methyl-5-diphosphomethylpyrimidine from 5-amino-1-(5-phospho-D-ribosyl)imidazole: step 3/3.</text>
</comment>
<dbReference type="NCBIfam" id="TIGR00097">
    <property type="entry name" value="HMP-P_kinase"/>
    <property type="match status" value="1"/>
</dbReference>
<dbReference type="PANTHER" id="PTHR20858">
    <property type="entry name" value="PHOSPHOMETHYLPYRIMIDINE KINASE"/>
    <property type="match status" value="1"/>
</dbReference>
<evidence type="ECO:0000256" key="7">
    <source>
        <dbReference type="ARBA" id="ARBA00019161"/>
    </source>
</evidence>
<evidence type="ECO:0000256" key="1">
    <source>
        <dbReference type="ARBA" id="ARBA00000151"/>
    </source>
</evidence>
<dbReference type="GO" id="GO:0005829">
    <property type="term" value="C:cytosol"/>
    <property type="evidence" value="ECO:0007669"/>
    <property type="project" value="TreeGrafter"/>
</dbReference>
<comment type="caution">
    <text evidence="17">The sequence shown here is derived from an EMBL/GenBank/DDBJ whole genome shotgun (WGS) entry which is preliminary data.</text>
</comment>
<feature type="domain" description="Pyridoxamine kinase/Phosphomethylpyrimidine kinase" evidence="16">
    <location>
        <begin position="11"/>
        <end position="255"/>
    </location>
</feature>
<sequence>MKTGLTIAGSDSSGGAGIQADLKTFSALGVYGMSVITAITAQNTVGVQAVEEVSGNMVGQQIDAIFQDIPADAVKIGMVSSANIIQVIADKVKQYNMKHVVLDTVMISKSGCHLLKPEAIEALKKYLIPSAYIVTPNIFEAEVLTEMKIRTIEDMQSAARKIYEMGVPYVVVKGGHLEQQDCVDILYDGSDFRYYSTNRIDTKNTHGTGCTFSAAIASHLALGKSVEDSIDAAKQYITKAIEKSLSLGNGVGPTHHFHEFY</sequence>
<evidence type="ECO:0000256" key="5">
    <source>
        <dbReference type="ARBA" id="ARBA00012135"/>
    </source>
</evidence>
<dbReference type="Proteomes" id="UP000095255">
    <property type="component" value="Unassembled WGS sequence"/>
</dbReference>
<evidence type="ECO:0000313" key="17">
    <source>
        <dbReference type="EMBL" id="OEH86204.1"/>
    </source>
</evidence>
<dbReference type="GO" id="GO:0005524">
    <property type="term" value="F:ATP binding"/>
    <property type="evidence" value="ECO:0007669"/>
    <property type="project" value="UniProtKB-KW"/>
</dbReference>
<dbReference type="CDD" id="cd01169">
    <property type="entry name" value="HMPP_kinase"/>
    <property type="match status" value="1"/>
</dbReference>
<dbReference type="RefSeq" id="WP_069701432.1">
    <property type="nucleotide sequence ID" value="NZ_MJAT01000006.1"/>
</dbReference>
<comment type="catalytic activity">
    <reaction evidence="1">
        <text>4-amino-5-hydroxymethyl-2-methylpyrimidine + ATP = 4-amino-2-methyl-5-(phosphooxymethyl)pyrimidine + ADP + H(+)</text>
        <dbReference type="Rhea" id="RHEA:23096"/>
        <dbReference type="ChEBI" id="CHEBI:15378"/>
        <dbReference type="ChEBI" id="CHEBI:16892"/>
        <dbReference type="ChEBI" id="CHEBI:30616"/>
        <dbReference type="ChEBI" id="CHEBI:58354"/>
        <dbReference type="ChEBI" id="CHEBI:456216"/>
        <dbReference type="EC" id="2.7.1.49"/>
    </reaction>
</comment>
<keyword evidence="10 17" id="KW-0418">Kinase</keyword>
<evidence type="ECO:0000256" key="2">
    <source>
        <dbReference type="ARBA" id="ARBA00000565"/>
    </source>
</evidence>
<evidence type="ECO:0000256" key="10">
    <source>
        <dbReference type="ARBA" id="ARBA00022777"/>
    </source>
</evidence>
<keyword evidence="8" id="KW-0808">Transferase</keyword>
<dbReference type="Gene3D" id="3.40.1190.20">
    <property type="match status" value="1"/>
</dbReference>
<dbReference type="EMBL" id="MJAT01000006">
    <property type="protein sequence ID" value="OEH86204.1"/>
    <property type="molecule type" value="Genomic_DNA"/>
</dbReference>
<dbReference type="GO" id="GO:0008972">
    <property type="term" value="F:phosphomethylpyrimidine kinase activity"/>
    <property type="evidence" value="ECO:0007669"/>
    <property type="project" value="UniProtKB-EC"/>
</dbReference>
<dbReference type="EC" id="2.7.4.7" evidence="6"/>
<evidence type="ECO:0000256" key="4">
    <source>
        <dbReference type="ARBA" id="ARBA00009879"/>
    </source>
</evidence>
<evidence type="ECO:0000259" key="16">
    <source>
        <dbReference type="Pfam" id="PF08543"/>
    </source>
</evidence>
<evidence type="ECO:0000256" key="15">
    <source>
        <dbReference type="ARBA" id="ARBA00043176"/>
    </source>
</evidence>
<dbReference type="AlphaFoldDB" id="A0A1E5L860"/>
<accession>A0A1E5L860</accession>
<dbReference type="SUPFAM" id="SSF53613">
    <property type="entry name" value="Ribokinase-like"/>
    <property type="match status" value="1"/>
</dbReference>
<evidence type="ECO:0000256" key="8">
    <source>
        <dbReference type="ARBA" id="ARBA00022679"/>
    </source>
</evidence>
<dbReference type="EC" id="2.7.1.49" evidence="5"/>
<evidence type="ECO:0000256" key="11">
    <source>
        <dbReference type="ARBA" id="ARBA00022840"/>
    </source>
</evidence>
<gene>
    <name evidence="17" type="ORF">BHU72_11750</name>
</gene>
<protein>
    <recommendedName>
        <fullName evidence="7">Hydroxymethylpyrimidine/phosphomethylpyrimidine kinase</fullName>
        <ecNumber evidence="5">2.7.1.49</ecNumber>
        <ecNumber evidence="6">2.7.4.7</ecNumber>
    </recommendedName>
    <alternativeName>
        <fullName evidence="14">Hydroxymethylpyrimidine kinase</fullName>
    </alternativeName>
    <alternativeName>
        <fullName evidence="15">Hydroxymethylpyrimidine phosphate kinase</fullName>
    </alternativeName>
</protein>
<keyword evidence="11" id="KW-0067">ATP-binding</keyword>
<keyword evidence="9" id="KW-0547">Nucleotide-binding</keyword>
<comment type="pathway">
    <text evidence="13">Cofactor biosynthesis; thiamine diphosphate biosynthesis; 4-amino-2-methyl-5-diphosphomethylpyrimidine from 5-amino-1-(5-phospho-D-ribosyl)imidazole: step 2/3.</text>
</comment>
<evidence type="ECO:0000256" key="9">
    <source>
        <dbReference type="ARBA" id="ARBA00022741"/>
    </source>
</evidence>
<proteinExistence type="inferred from homology"/>
<evidence type="ECO:0000256" key="6">
    <source>
        <dbReference type="ARBA" id="ARBA00012963"/>
    </source>
</evidence>
<comment type="similarity">
    <text evidence="4">Belongs to the ThiD family.</text>
</comment>
<dbReference type="InterPro" id="IPR013749">
    <property type="entry name" value="PM/HMP-P_kinase-1"/>
</dbReference>
<dbReference type="Pfam" id="PF08543">
    <property type="entry name" value="Phos_pyr_kin"/>
    <property type="match status" value="1"/>
</dbReference>
<keyword evidence="18" id="KW-1185">Reference proteome</keyword>
<evidence type="ECO:0000256" key="12">
    <source>
        <dbReference type="ARBA" id="ARBA00022977"/>
    </source>
</evidence>
<dbReference type="OrthoDB" id="9810880at2"/>
<dbReference type="STRING" id="1390249.BHU72_11750"/>
<dbReference type="InterPro" id="IPR029056">
    <property type="entry name" value="Ribokinase-like"/>
</dbReference>
<comment type="catalytic activity">
    <reaction evidence="2">
        <text>4-amino-2-methyl-5-(phosphooxymethyl)pyrimidine + ATP = 4-amino-2-methyl-5-(diphosphooxymethyl)pyrimidine + ADP</text>
        <dbReference type="Rhea" id="RHEA:19893"/>
        <dbReference type="ChEBI" id="CHEBI:30616"/>
        <dbReference type="ChEBI" id="CHEBI:57841"/>
        <dbReference type="ChEBI" id="CHEBI:58354"/>
        <dbReference type="ChEBI" id="CHEBI:456216"/>
        <dbReference type="EC" id="2.7.4.7"/>
    </reaction>
</comment>
<dbReference type="GO" id="GO:0008902">
    <property type="term" value="F:hydroxymethylpyrimidine kinase activity"/>
    <property type="evidence" value="ECO:0007669"/>
    <property type="project" value="UniProtKB-EC"/>
</dbReference>
<evidence type="ECO:0000256" key="3">
    <source>
        <dbReference type="ARBA" id="ARBA00004769"/>
    </source>
</evidence>
<name>A0A1E5L860_9FIRM</name>
<reference evidence="17 18" key="1">
    <citation type="submission" date="2016-09" db="EMBL/GenBank/DDBJ databases">
        <title>Desulfuribacillus arsenicus sp. nov., an obligately anaerobic, dissimilatory arsenic- and antimonate-reducing bacterium isolated from anoxic sediments.</title>
        <authorList>
            <person name="Abin C.A."/>
            <person name="Hollibaugh J.T."/>
        </authorList>
    </citation>
    <scope>NUCLEOTIDE SEQUENCE [LARGE SCALE GENOMIC DNA]</scope>
    <source>
        <strain evidence="17 18">MLFW-2</strain>
    </source>
</reference>
<dbReference type="InterPro" id="IPR004399">
    <property type="entry name" value="HMP/HMP-P_kinase_dom"/>
</dbReference>
<keyword evidence="12" id="KW-0784">Thiamine biosynthesis</keyword>
<evidence type="ECO:0000256" key="13">
    <source>
        <dbReference type="ARBA" id="ARBA00037917"/>
    </source>
</evidence>
<evidence type="ECO:0000313" key="18">
    <source>
        <dbReference type="Proteomes" id="UP000095255"/>
    </source>
</evidence>
<dbReference type="FunFam" id="3.40.1190.20:FF:000003">
    <property type="entry name" value="Phosphomethylpyrimidine kinase ThiD"/>
    <property type="match status" value="1"/>
</dbReference>